<reference evidence="1 2" key="1">
    <citation type="submission" date="2019-08" db="EMBL/GenBank/DDBJ databases">
        <title>Deep-cultivation of Planctomycetes and their phenomic and genomic characterization uncovers novel biology.</title>
        <authorList>
            <person name="Wiegand S."/>
            <person name="Jogler M."/>
            <person name="Boedeker C."/>
            <person name="Pinto D."/>
            <person name="Vollmers J."/>
            <person name="Rivas-Marin E."/>
            <person name="Kohn T."/>
            <person name="Peeters S.H."/>
            <person name="Heuer A."/>
            <person name="Rast P."/>
            <person name="Oberbeckmann S."/>
            <person name="Bunk B."/>
            <person name="Jeske O."/>
            <person name="Meyerdierks A."/>
            <person name="Storesund J.E."/>
            <person name="Kallscheuer N."/>
            <person name="Luecker S."/>
            <person name="Lage O.M."/>
            <person name="Pohl T."/>
            <person name="Merkel B.J."/>
            <person name="Hornburger P."/>
            <person name="Mueller R.-W."/>
            <person name="Bruemmer F."/>
            <person name="Labrenz M."/>
            <person name="Spormann A.M."/>
            <person name="Op den Camp H."/>
            <person name="Overmann J."/>
            <person name="Amann R."/>
            <person name="Jetten M.S.M."/>
            <person name="Mascher T."/>
            <person name="Medema M.H."/>
            <person name="Devos D.P."/>
            <person name="Kaster A.-K."/>
            <person name="Ovreas L."/>
            <person name="Rohde M."/>
            <person name="Galperin M.Y."/>
            <person name="Jogler C."/>
        </authorList>
    </citation>
    <scope>NUCLEOTIDE SEQUENCE [LARGE SCALE GENOMIC DNA]</scope>
    <source>
        <strain evidence="1 2">OJF2</strain>
    </source>
</reference>
<gene>
    <name evidence="1" type="ORF">OJF2_66390</name>
</gene>
<proteinExistence type="predicted"/>
<dbReference type="Proteomes" id="UP000324233">
    <property type="component" value="Chromosome"/>
</dbReference>
<dbReference type="KEGG" id="agv:OJF2_66390"/>
<evidence type="ECO:0000313" key="1">
    <source>
        <dbReference type="EMBL" id="QEH38043.1"/>
    </source>
</evidence>
<protein>
    <submittedName>
        <fullName evidence="1">Uncharacterized protein</fullName>
    </submittedName>
</protein>
<sequence>MTVNQSVLLGPLMQAMSSKVASMPTEKKERERRQVAALLRDEAYLIVQSAALDPPDVCVRRDGKTILVVEVTAYHSGNAQVRASDKWNNRLWPKIDDLRRQEAILKGIMGSVAFKDINALRLNQEQYSTLATEIVELARSISPNLDDHERVKATFAETADTAPVSIIDPRWLQVSAKLLPLAAKSLLSVTYSKHPVDWQPWSCPQIDAGWSKVSAEKFRSILEEKSAKVWKNSGDPSRYPPGASSWLLIICDEVNDMSAHVFPSDSVARTALLQTIANCGFDFEKSPFNEIWLFSEFRQSKLRLFPAMIAERGSSSIPLETRDDTELLGGGGQEPLF</sequence>
<organism evidence="1 2">
    <name type="scientific">Aquisphaera giovannonii</name>
    <dbReference type="NCBI Taxonomy" id="406548"/>
    <lineage>
        <taxon>Bacteria</taxon>
        <taxon>Pseudomonadati</taxon>
        <taxon>Planctomycetota</taxon>
        <taxon>Planctomycetia</taxon>
        <taxon>Isosphaerales</taxon>
        <taxon>Isosphaeraceae</taxon>
        <taxon>Aquisphaera</taxon>
    </lineage>
</organism>
<keyword evidence="2" id="KW-1185">Reference proteome</keyword>
<name>A0A5B9WC34_9BACT</name>
<dbReference type="AlphaFoldDB" id="A0A5B9WC34"/>
<dbReference type="EMBL" id="CP042997">
    <property type="protein sequence ID" value="QEH38043.1"/>
    <property type="molecule type" value="Genomic_DNA"/>
</dbReference>
<evidence type="ECO:0000313" key="2">
    <source>
        <dbReference type="Proteomes" id="UP000324233"/>
    </source>
</evidence>
<accession>A0A5B9WC34</accession>